<evidence type="ECO:0000256" key="1">
    <source>
        <dbReference type="SAM" id="MobiDB-lite"/>
    </source>
</evidence>
<dbReference type="SMART" id="SM00238">
    <property type="entry name" value="BIR"/>
    <property type="match status" value="2"/>
</dbReference>
<evidence type="ECO:0000313" key="3">
    <source>
        <dbReference type="Proteomes" id="UP000242188"/>
    </source>
</evidence>
<dbReference type="EMBL" id="NEDP02004694">
    <property type="protein sequence ID" value="OWF44699.1"/>
    <property type="molecule type" value="Genomic_DNA"/>
</dbReference>
<evidence type="ECO:0000313" key="2">
    <source>
        <dbReference type="EMBL" id="OWF44699.1"/>
    </source>
</evidence>
<sequence>MSERVRSEEQARVVVTDIGNDLVENIRQICFMMREYFKIKIFMFAACISDEELRGACGGGNRHIGNMYYYDIQENRQFGSLDVYEIQTGGGKLILPVGFQGDDSMHDISNSRFPLDFHSFPNRTDYINTHLLESDFQEVFQREYRNQEVIEDEDDTQSNETESTPMHTGGRRNAGYRRMTMAEVGDVIHSRHDPCTPSMKDIEQRMRTFHGWRLNGNWAADQMAQAGFFRTGNQAECFHCGFCVKEWDEDPLVTHVRWAPRCSFLRDTFPLDVIYGILFNRGRRNAGYPRMTLEEIAHVIDSRHDPCTPSMKGIEQRMRTFREWSLNGKWAAEQMVKAGFFYTGTGNQAECFHCGFCGYEWDEAPLMTHVRWAPRCRFLRDTFPLDVLYGILFNRKQM</sequence>
<protein>
    <submittedName>
        <fullName evidence="2">Baculoviral IAP repeat-containing protein 1b</fullName>
    </submittedName>
</protein>
<keyword evidence="3" id="KW-1185">Reference proteome</keyword>
<dbReference type="SUPFAM" id="SSF57924">
    <property type="entry name" value="Inhibitor of apoptosis (IAP) repeat"/>
    <property type="match status" value="2"/>
</dbReference>
<reference evidence="2 3" key="1">
    <citation type="journal article" date="2017" name="Nat. Ecol. Evol.">
        <title>Scallop genome provides insights into evolution of bilaterian karyotype and development.</title>
        <authorList>
            <person name="Wang S."/>
            <person name="Zhang J."/>
            <person name="Jiao W."/>
            <person name="Li J."/>
            <person name="Xun X."/>
            <person name="Sun Y."/>
            <person name="Guo X."/>
            <person name="Huan P."/>
            <person name="Dong B."/>
            <person name="Zhang L."/>
            <person name="Hu X."/>
            <person name="Sun X."/>
            <person name="Wang J."/>
            <person name="Zhao C."/>
            <person name="Wang Y."/>
            <person name="Wang D."/>
            <person name="Huang X."/>
            <person name="Wang R."/>
            <person name="Lv J."/>
            <person name="Li Y."/>
            <person name="Zhang Z."/>
            <person name="Liu B."/>
            <person name="Lu W."/>
            <person name="Hui Y."/>
            <person name="Liang J."/>
            <person name="Zhou Z."/>
            <person name="Hou R."/>
            <person name="Li X."/>
            <person name="Liu Y."/>
            <person name="Li H."/>
            <person name="Ning X."/>
            <person name="Lin Y."/>
            <person name="Zhao L."/>
            <person name="Xing Q."/>
            <person name="Dou J."/>
            <person name="Li Y."/>
            <person name="Mao J."/>
            <person name="Guo H."/>
            <person name="Dou H."/>
            <person name="Li T."/>
            <person name="Mu C."/>
            <person name="Jiang W."/>
            <person name="Fu Q."/>
            <person name="Fu X."/>
            <person name="Miao Y."/>
            <person name="Liu J."/>
            <person name="Yu Q."/>
            <person name="Li R."/>
            <person name="Liao H."/>
            <person name="Li X."/>
            <person name="Kong Y."/>
            <person name="Jiang Z."/>
            <person name="Chourrout D."/>
            <person name="Li R."/>
            <person name="Bao Z."/>
        </authorList>
    </citation>
    <scope>NUCLEOTIDE SEQUENCE [LARGE SCALE GENOMIC DNA]</scope>
    <source>
        <strain evidence="2 3">PY_sf001</strain>
    </source>
</reference>
<organism evidence="2 3">
    <name type="scientific">Mizuhopecten yessoensis</name>
    <name type="common">Japanese scallop</name>
    <name type="synonym">Patinopecten yessoensis</name>
    <dbReference type="NCBI Taxonomy" id="6573"/>
    <lineage>
        <taxon>Eukaryota</taxon>
        <taxon>Metazoa</taxon>
        <taxon>Spiralia</taxon>
        <taxon>Lophotrochozoa</taxon>
        <taxon>Mollusca</taxon>
        <taxon>Bivalvia</taxon>
        <taxon>Autobranchia</taxon>
        <taxon>Pteriomorphia</taxon>
        <taxon>Pectinida</taxon>
        <taxon>Pectinoidea</taxon>
        <taxon>Pectinidae</taxon>
        <taxon>Mizuhopecten</taxon>
    </lineage>
</organism>
<dbReference type="PROSITE" id="PS50143">
    <property type="entry name" value="BIR_REPEAT_2"/>
    <property type="match status" value="2"/>
</dbReference>
<dbReference type="OrthoDB" id="6038886at2759"/>
<feature type="region of interest" description="Disordered" evidence="1">
    <location>
        <begin position="150"/>
        <end position="175"/>
    </location>
</feature>
<gene>
    <name evidence="2" type="ORF">KP79_PYT06926</name>
</gene>
<dbReference type="GO" id="GO:0051726">
    <property type="term" value="P:regulation of cell cycle"/>
    <property type="evidence" value="ECO:0007669"/>
    <property type="project" value="TreeGrafter"/>
</dbReference>
<dbReference type="PANTHER" id="PTHR10044">
    <property type="entry name" value="INHIBITOR OF APOPTOSIS"/>
    <property type="match status" value="1"/>
</dbReference>
<comment type="caution">
    <text evidence="2">The sequence shown here is derived from an EMBL/GenBank/DDBJ whole genome shotgun (WGS) entry which is preliminary data.</text>
</comment>
<dbReference type="PANTHER" id="PTHR10044:SF139">
    <property type="entry name" value="DEATH-ASSOCIATED INHIBITOR OF APOPTOSIS 2"/>
    <property type="match status" value="1"/>
</dbReference>
<dbReference type="STRING" id="6573.A0A210Q7M1"/>
<dbReference type="Pfam" id="PF00653">
    <property type="entry name" value="BIR"/>
    <property type="match status" value="2"/>
</dbReference>
<name>A0A210Q7M1_MIZYE</name>
<proteinExistence type="predicted"/>
<dbReference type="AlphaFoldDB" id="A0A210Q7M1"/>
<dbReference type="GO" id="GO:0005634">
    <property type="term" value="C:nucleus"/>
    <property type="evidence" value="ECO:0007669"/>
    <property type="project" value="TreeGrafter"/>
</dbReference>
<dbReference type="InterPro" id="IPR001370">
    <property type="entry name" value="BIR_rpt"/>
</dbReference>
<dbReference type="Proteomes" id="UP000242188">
    <property type="component" value="Unassembled WGS sequence"/>
</dbReference>
<dbReference type="CDD" id="cd00022">
    <property type="entry name" value="BIR"/>
    <property type="match status" value="2"/>
</dbReference>
<accession>A0A210Q7M1</accession>
<dbReference type="Gene3D" id="1.10.1170.10">
    <property type="entry name" value="Inhibitor Of Apoptosis Protein (2mihbC-IAP-1), Chain A"/>
    <property type="match status" value="2"/>
</dbReference>
<dbReference type="GO" id="GO:0005737">
    <property type="term" value="C:cytoplasm"/>
    <property type="evidence" value="ECO:0007669"/>
    <property type="project" value="TreeGrafter"/>
</dbReference>
<dbReference type="InterPro" id="IPR050784">
    <property type="entry name" value="IAP"/>
</dbReference>